<evidence type="ECO:0000313" key="5">
    <source>
        <dbReference type="Proteomes" id="UP000569732"/>
    </source>
</evidence>
<dbReference type="RefSeq" id="WP_180571719.1">
    <property type="nucleotide sequence ID" value="NZ_JACCKB010000135.1"/>
</dbReference>
<proteinExistence type="inferred from homology"/>
<dbReference type="InterPro" id="IPR016177">
    <property type="entry name" value="DNA-bd_dom_sf"/>
</dbReference>
<sequence length="63" mass="7312">MASRPRKKKGLCPNLYEYKGGYRYKHPITKEWHPLGRDKPRAIKAARELNAILLPNHEAMPLS</sequence>
<dbReference type="GO" id="GO:0008907">
    <property type="term" value="F:integrase activity"/>
    <property type="evidence" value="ECO:0007669"/>
    <property type="project" value="InterPro"/>
</dbReference>
<dbReference type="AlphaFoldDB" id="A0A853ID03"/>
<dbReference type="GO" id="GO:0003677">
    <property type="term" value="F:DNA binding"/>
    <property type="evidence" value="ECO:0007669"/>
    <property type="project" value="UniProtKB-KW"/>
</dbReference>
<evidence type="ECO:0000256" key="2">
    <source>
        <dbReference type="ARBA" id="ARBA00022908"/>
    </source>
</evidence>
<evidence type="ECO:0000256" key="1">
    <source>
        <dbReference type="ARBA" id="ARBA00008857"/>
    </source>
</evidence>
<dbReference type="Proteomes" id="UP000569732">
    <property type="component" value="Unassembled WGS sequence"/>
</dbReference>
<evidence type="ECO:0000259" key="3">
    <source>
        <dbReference type="Pfam" id="PF09003"/>
    </source>
</evidence>
<name>A0A853ID03_9GAMM</name>
<dbReference type="InterPro" id="IPR015094">
    <property type="entry name" value="Integrase_lambda-typ_DNA-bd_N"/>
</dbReference>
<keyword evidence="2" id="KW-0229">DNA integration</keyword>
<dbReference type="Gene3D" id="3.30.160.60">
    <property type="entry name" value="Classic Zinc Finger"/>
    <property type="match status" value="1"/>
</dbReference>
<gene>
    <name evidence="4" type="ORF">H0A36_27400</name>
</gene>
<protein>
    <submittedName>
        <fullName evidence="4">Phage integrase Arm DNA-binding domain-containing protein</fullName>
    </submittedName>
</protein>
<keyword evidence="5" id="KW-1185">Reference proteome</keyword>
<dbReference type="Pfam" id="PF09003">
    <property type="entry name" value="Arm-DNA-bind_1"/>
    <property type="match status" value="1"/>
</dbReference>
<accession>A0A853ID03</accession>
<reference evidence="4 5" key="1">
    <citation type="submission" date="2020-07" db="EMBL/GenBank/DDBJ databases">
        <title>Endozoicomonas sp. nov., isolated from sediment.</title>
        <authorList>
            <person name="Gu T."/>
        </authorList>
    </citation>
    <scope>NUCLEOTIDE SEQUENCE [LARGE SCALE GENOMIC DNA]</scope>
    <source>
        <strain evidence="4 5">SM1973</strain>
    </source>
</reference>
<comment type="similarity">
    <text evidence="1">Belongs to the 'phage' integrase family.</text>
</comment>
<feature type="domain" description="Integrase lambda-type N-terminal DNA-binding" evidence="3">
    <location>
        <begin position="1"/>
        <end position="62"/>
    </location>
</feature>
<dbReference type="EMBL" id="JACCKB010000135">
    <property type="protein sequence ID" value="NYZ69742.1"/>
    <property type="molecule type" value="Genomic_DNA"/>
</dbReference>
<evidence type="ECO:0000313" key="4">
    <source>
        <dbReference type="EMBL" id="NYZ69742.1"/>
    </source>
</evidence>
<dbReference type="SUPFAM" id="SSF54171">
    <property type="entry name" value="DNA-binding domain"/>
    <property type="match status" value="1"/>
</dbReference>
<organism evidence="4 5">
    <name type="scientific">Spartinivicinus marinus</name>
    <dbReference type="NCBI Taxonomy" id="2994442"/>
    <lineage>
        <taxon>Bacteria</taxon>
        <taxon>Pseudomonadati</taxon>
        <taxon>Pseudomonadota</taxon>
        <taxon>Gammaproteobacteria</taxon>
        <taxon>Oceanospirillales</taxon>
        <taxon>Zooshikellaceae</taxon>
        <taxon>Spartinivicinus</taxon>
    </lineage>
</organism>
<comment type="caution">
    <text evidence="4">The sequence shown here is derived from an EMBL/GenBank/DDBJ whole genome shotgun (WGS) entry which is preliminary data.</text>
</comment>
<keyword evidence="4" id="KW-0238">DNA-binding</keyword>